<keyword evidence="2" id="KW-0645">Protease</keyword>
<dbReference type="Proteomes" id="UP000051966">
    <property type="component" value="Unassembled WGS sequence"/>
</dbReference>
<dbReference type="Proteomes" id="UP000019488">
    <property type="component" value="Unassembled WGS sequence"/>
</dbReference>
<proteinExistence type="predicted"/>
<dbReference type="OrthoDB" id="2329980at2"/>
<keyword evidence="1" id="KW-0732">Signal</keyword>
<dbReference type="AlphaFoldDB" id="X0QAF5"/>
<protein>
    <submittedName>
        <fullName evidence="2">D-alanyl-D-alanine carboxypeptidase</fullName>
    </submittedName>
</protein>
<feature type="signal peptide" evidence="1">
    <location>
        <begin position="1"/>
        <end position="29"/>
    </location>
</feature>
<evidence type="ECO:0000313" key="3">
    <source>
        <dbReference type="EMBL" id="KRM11049.1"/>
    </source>
</evidence>
<evidence type="ECO:0000313" key="5">
    <source>
        <dbReference type="Proteomes" id="UP000051966"/>
    </source>
</evidence>
<dbReference type="RefSeq" id="WP_035177957.1">
    <property type="nucleotide sequence ID" value="NZ_AZFY01000026.1"/>
</dbReference>
<keyword evidence="5" id="KW-1185">Reference proteome</keyword>
<dbReference type="PATRIC" id="fig|1423743.5.peg.1715"/>
<sequence>MVNKLTKVLLVSCLALSIGLITQSLVVHAAKAYQPIKSKSYATILPTYHNKAGNPQAAIWNNSLTQKRFLLSDYPGTNWYVFKSYKMTNGKKTGIFYRIKNPENTVSGLVWRGYLKPIKHLSIKQQTLNALPGTIYSPKLQQIVNQLRNHPESEEEYLRKALGPQYAQLKNIALPSIGRMKSVKQLRAGTISYNAFLQRELPFSIKGSYHDKTGLAGIHTVKDLTGWQVAFIIAGKNSKAYGNGGIYFLKPE</sequence>
<reference evidence="3 5" key="2">
    <citation type="journal article" date="2015" name="Genome Announc.">
        <title>Expanding the biotechnology potential of lactobacilli through comparative genomics of 213 strains and associated genera.</title>
        <authorList>
            <person name="Sun Z."/>
            <person name="Harris H.M."/>
            <person name="McCann A."/>
            <person name="Guo C."/>
            <person name="Argimon S."/>
            <person name="Zhang W."/>
            <person name="Yang X."/>
            <person name="Jeffery I.B."/>
            <person name="Cooney J.C."/>
            <person name="Kagawa T.F."/>
            <person name="Liu W."/>
            <person name="Song Y."/>
            <person name="Salvetti E."/>
            <person name="Wrobel A."/>
            <person name="Rasinkangas P."/>
            <person name="Parkhill J."/>
            <person name="Rea M.C."/>
            <person name="O'Sullivan O."/>
            <person name="Ritari J."/>
            <person name="Douillard F.P."/>
            <person name="Paul Ross R."/>
            <person name="Yang R."/>
            <person name="Briner A.E."/>
            <person name="Felis G.E."/>
            <person name="de Vos W.M."/>
            <person name="Barrangou R."/>
            <person name="Klaenhammer T.R."/>
            <person name="Caufield P.W."/>
            <person name="Cui Y."/>
            <person name="Zhang H."/>
            <person name="O'Toole P.W."/>
        </authorList>
    </citation>
    <scope>NUCLEOTIDE SEQUENCE [LARGE SCALE GENOMIC DNA]</scope>
    <source>
        <strain evidence="3 5">DSM 18382</strain>
    </source>
</reference>
<gene>
    <name evidence="3" type="ORF">FD41_GL001657</name>
    <name evidence="2" type="ORF">JCM14108_474</name>
</gene>
<dbReference type="GO" id="GO:0004180">
    <property type="term" value="F:carboxypeptidase activity"/>
    <property type="evidence" value="ECO:0007669"/>
    <property type="project" value="UniProtKB-KW"/>
</dbReference>
<name>X0QAF5_9LACO</name>
<evidence type="ECO:0000313" key="4">
    <source>
        <dbReference type="Proteomes" id="UP000019488"/>
    </source>
</evidence>
<keyword evidence="2" id="KW-0121">Carboxypeptidase</keyword>
<evidence type="ECO:0000256" key="1">
    <source>
        <dbReference type="SAM" id="SignalP"/>
    </source>
</evidence>
<keyword evidence="2" id="KW-0378">Hydrolase</keyword>
<comment type="caution">
    <text evidence="2">The sequence shown here is derived from an EMBL/GenBank/DDBJ whole genome shotgun (WGS) entry which is preliminary data.</text>
</comment>
<reference evidence="2" key="1">
    <citation type="journal article" date="2014" name="Genome Announc.">
        <title>Draft Genome Sequences of Two Lactobacillus Strains, L. farraginis JCM 14108T and L. composti JCM 14202T, Isolated from Compost of Distilled Shochu Residue.</title>
        <authorList>
            <person name="Yuki M."/>
            <person name="Oshima K."/>
            <person name="Suda W."/>
            <person name="Kitahara M."/>
            <person name="Kitamura K."/>
            <person name="Iida T."/>
            <person name="Hattori M."/>
            <person name="Ohkuma M."/>
        </authorList>
    </citation>
    <scope>NUCLEOTIDE SEQUENCE [LARGE SCALE GENOMIC DNA]</scope>
    <source>
        <strain evidence="2">JCM 14108</strain>
    </source>
</reference>
<dbReference type="STRING" id="1423743.FD41_GL001657"/>
<accession>X0QAF5</accession>
<evidence type="ECO:0000313" key="2">
    <source>
        <dbReference type="EMBL" id="GAF35580.1"/>
    </source>
</evidence>
<organism evidence="2 4">
    <name type="scientific">Lentilactobacillus farraginis DSM 18382 = JCM 14108</name>
    <dbReference type="NCBI Taxonomy" id="1423743"/>
    <lineage>
        <taxon>Bacteria</taxon>
        <taxon>Bacillati</taxon>
        <taxon>Bacillota</taxon>
        <taxon>Bacilli</taxon>
        <taxon>Lactobacillales</taxon>
        <taxon>Lactobacillaceae</taxon>
        <taxon>Lentilactobacillus</taxon>
    </lineage>
</organism>
<dbReference type="EMBL" id="AZFY01000026">
    <property type="protein sequence ID" value="KRM11049.1"/>
    <property type="molecule type" value="Genomic_DNA"/>
</dbReference>
<feature type="chain" id="PRO_5010514801" evidence="1">
    <location>
        <begin position="30"/>
        <end position="252"/>
    </location>
</feature>
<dbReference type="EMBL" id="BAKI01000003">
    <property type="protein sequence ID" value="GAF35580.1"/>
    <property type="molecule type" value="Genomic_DNA"/>
</dbReference>